<protein>
    <recommendedName>
        <fullName evidence="3">Phage protein</fullName>
    </recommendedName>
</protein>
<sequence>MGVLELIEQFEIDYYPLSYEKKTLLANQPIHQVVACLSEMASWHKCGGRLSW</sequence>
<organism evidence="1 2">
    <name type="scientific">Streptococcus pseudopneumoniae</name>
    <dbReference type="NCBI Taxonomy" id="257758"/>
    <lineage>
        <taxon>Bacteria</taxon>
        <taxon>Bacillati</taxon>
        <taxon>Bacillota</taxon>
        <taxon>Bacilli</taxon>
        <taxon>Lactobacillales</taxon>
        <taxon>Streptococcaceae</taxon>
        <taxon>Streptococcus</taxon>
    </lineage>
</organism>
<dbReference type="Proteomes" id="UP000048179">
    <property type="component" value="Unassembled WGS sequence"/>
</dbReference>
<evidence type="ECO:0000313" key="2">
    <source>
        <dbReference type="Proteomes" id="UP000048179"/>
    </source>
</evidence>
<gene>
    <name evidence="1" type="ORF">ERS020247_01828</name>
</gene>
<evidence type="ECO:0000313" key="1">
    <source>
        <dbReference type="EMBL" id="CEY65402.1"/>
    </source>
</evidence>
<name>A0A0T8TGP6_9STRE</name>
<proteinExistence type="predicted"/>
<dbReference type="EMBL" id="CFGT01000026">
    <property type="protein sequence ID" value="CEY65402.1"/>
    <property type="molecule type" value="Genomic_DNA"/>
</dbReference>
<accession>A0A0T8TGP6</accession>
<evidence type="ECO:0008006" key="3">
    <source>
        <dbReference type="Google" id="ProtNLM"/>
    </source>
</evidence>
<reference evidence="1 2" key="1">
    <citation type="submission" date="2015-03" db="EMBL/GenBank/DDBJ databases">
        <authorList>
            <consortium name="Pathogen Informatics"/>
        </authorList>
    </citation>
    <scope>NUCLEOTIDE SEQUENCE [LARGE SCALE GENOMIC DNA]</scope>
    <source>
        <strain evidence="1 2">SMRU737</strain>
    </source>
</reference>
<dbReference type="AlphaFoldDB" id="A0A0T8TGP6"/>
<dbReference type="RefSeq" id="WP_166728327.1">
    <property type="nucleotide sequence ID" value="NZ_CFGT01000026.1"/>
</dbReference>